<evidence type="ECO:0000313" key="2">
    <source>
        <dbReference type="EMBL" id="CAA7392423.1"/>
    </source>
</evidence>
<proteinExistence type="predicted"/>
<dbReference type="AlphaFoldDB" id="A0A6N4XXC7"/>
<evidence type="ECO:0000256" key="1">
    <source>
        <dbReference type="SAM" id="Coils"/>
    </source>
</evidence>
<keyword evidence="1" id="KW-0175">Coiled coil</keyword>
<evidence type="ECO:0000313" key="3">
    <source>
        <dbReference type="Proteomes" id="UP000445309"/>
    </source>
</evidence>
<dbReference type="EMBL" id="CACVBY010000105">
    <property type="protein sequence ID" value="CAA7392423.1"/>
    <property type="molecule type" value="Genomic_DNA"/>
</dbReference>
<sequence length="91" mass="10542">MAVTGDAPKIIYVRDIGEAEAEAFQKIKEQFGFYSNNKTIQALFLKFLEQQKEISNLKNDRNKLLEKNRKLESAVEKVKQFAKVLNSFEDD</sequence>
<dbReference type="RefSeq" id="WP_162074105.1">
    <property type="nucleotide sequence ID" value="NZ_CACVBY010000105.1"/>
</dbReference>
<name>A0A6N4XXC7_9FLAO</name>
<keyword evidence="3" id="KW-1185">Reference proteome</keyword>
<reference evidence="2 3" key="1">
    <citation type="submission" date="2020-01" db="EMBL/GenBank/DDBJ databases">
        <authorList>
            <person name="Rodrigo-Torres L."/>
            <person name="Arahal R. D."/>
            <person name="Lucena T."/>
        </authorList>
    </citation>
    <scope>NUCLEOTIDE SEQUENCE [LARGE SCALE GENOMIC DNA]</scope>
    <source>
        <strain evidence="2 3">CECT 9393</strain>
    </source>
</reference>
<feature type="coiled-coil region" evidence="1">
    <location>
        <begin position="47"/>
        <end position="77"/>
    </location>
</feature>
<organism evidence="2 3">
    <name type="scientific">Chryseobacterium fistulae</name>
    <dbReference type="NCBI Taxonomy" id="2675058"/>
    <lineage>
        <taxon>Bacteria</taxon>
        <taxon>Pseudomonadati</taxon>
        <taxon>Bacteroidota</taxon>
        <taxon>Flavobacteriia</taxon>
        <taxon>Flavobacteriales</taxon>
        <taxon>Weeksellaceae</taxon>
        <taxon>Chryseobacterium group</taxon>
        <taxon>Chryseobacterium</taxon>
    </lineage>
</organism>
<dbReference type="Proteomes" id="UP000445309">
    <property type="component" value="Unassembled WGS sequence"/>
</dbReference>
<protein>
    <submittedName>
        <fullName evidence="2">Uncharacterized protein</fullName>
    </submittedName>
</protein>
<gene>
    <name evidence="2" type="ORF">CHRY9393_03143</name>
</gene>
<accession>A0A6N4XXC7</accession>